<proteinExistence type="predicted"/>
<dbReference type="Proteomes" id="UP000076603">
    <property type="component" value="Unassembled WGS sequence"/>
</dbReference>
<dbReference type="PATRIC" id="fig|1121326.3.peg.403"/>
<feature type="compositionally biased region" description="Basic and acidic residues" evidence="2">
    <location>
        <begin position="122"/>
        <end position="133"/>
    </location>
</feature>
<accession>A0A162U3X8</accession>
<evidence type="ECO:0000256" key="2">
    <source>
        <dbReference type="SAM" id="MobiDB-lite"/>
    </source>
</evidence>
<dbReference type="AlphaFoldDB" id="A0A162U3X8"/>
<feature type="region of interest" description="Disordered" evidence="2">
    <location>
        <begin position="122"/>
        <end position="170"/>
    </location>
</feature>
<name>A0A162U3X8_9CLOT</name>
<gene>
    <name evidence="3" type="ORF">CLMAG_04250</name>
</gene>
<feature type="compositionally biased region" description="Low complexity" evidence="2">
    <location>
        <begin position="152"/>
        <end position="166"/>
    </location>
</feature>
<evidence type="ECO:0000313" key="4">
    <source>
        <dbReference type="Proteomes" id="UP000076603"/>
    </source>
</evidence>
<feature type="coiled-coil region" evidence="1">
    <location>
        <begin position="37"/>
        <end position="64"/>
    </location>
</feature>
<reference evidence="3 4" key="1">
    <citation type="submission" date="2016-04" db="EMBL/GenBank/DDBJ databases">
        <title>Genome sequence of Clostridium magnum DSM 2767.</title>
        <authorList>
            <person name="Poehlein A."/>
            <person name="Uhlig R."/>
            <person name="Fischer R."/>
            <person name="Bahl H."/>
            <person name="Daniel R."/>
        </authorList>
    </citation>
    <scope>NUCLEOTIDE SEQUENCE [LARGE SCALE GENOMIC DNA]</scope>
    <source>
        <strain evidence="3 4">DSM 2767</strain>
    </source>
</reference>
<keyword evidence="1" id="KW-0175">Coiled coil</keyword>
<protein>
    <recommendedName>
        <fullName evidence="5">Pilus assembly protein, PilO</fullName>
    </recommendedName>
</protein>
<organism evidence="3 4">
    <name type="scientific">Clostridium magnum DSM 2767</name>
    <dbReference type="NCBI Taxonomy" id="1121326"/>
    <lineage>
        <taxon>Bacteria</taxon>
        <taxon>Bacillati</taxon>
        <taxon>Bacillota</taxon>
        <taxon>Clostridia</taxon>
        <taxon>Eubacteriales</taxon>
        <taxon>Clostridiaceae</taxon>
        <taxon>Clostridium</taxon>
    </lineage>
</organism>
<evidence type="ECO:0000313" key="3">
    <source>
        <dbReference type="EMBL" id="KZL93401.1"/>
    </source>
</evidence>
<sequence>MKMKLSKRGKTLLAVLIFLLVTEGYYNFVFSLQRDKLNDILNQKAEYDKKLQDIRSKIASKKKKEEDIKIIYAKATSMTSRLFPEIREENLIVDIDKLLTDNNLKALSIAFSDIKAVTVQKTQKETKDDKESNMKSIVDEYNGIPVKKNSDSKNNSTKNSNNNNNKDMPSVENMSVSINFIGTYKNLMEFIKSTEAYSKRIVVSNLKISQGATDQVTGTMQLELYAIPKISDEDKDFFKWEFNNAYGKVNPFDGAVEGNTILSSIEDIGKIIKEPIYDFVMSVRSVSSDLPTVMLGRAKDSTKSTYVYADNPQVESVELHLTKKDNKYYYKYKTSRDKYPAQYDGDGVEFTPKESGIDFKIYSNKRSDATDTSGVNIKIYNKTDKTVSVNIERDDDVKPRVSISGEGGNVQITRN</sequence>
<dbReference type="Gene3D" id="3.30.70.60">
    <property type="match status" value="1"/>
</dbReference>
<comment type="caution">
    <text evidence="3">The sequence shown here is derived from an EMBL/GenBank/DDBJ whole genome shotgun (WGS) entry which is preliminary data.</text>
</comment>
<dbReference type="STRING" id="1121326.CLMAG_04250"/>
<dbReference type="InterPro" id="IPR014717">
    <property type="entry name" value="Transl_elong_EF1B/ribsomal_bS6"/>
</dbReference>
<keyword evidence="4" id="KW-1185">Reference proteome</keyword>
<evidence type="ECO:0008006" key="5">
    <source>
        <dbReference type="Google" id="ProtNLM"/>
    </source>
</evidence>
<evidence type="ECO:0000256" key="1">
    <source>
        <dbReference type="SAM" id="Coils"/>
    </source>
</evidence>
<dbReference type="EMBL" id="LWAE01000001">
    <property type="protein sequence ID" value="KZL93401.1"/>
    <property type="molecule type" value="Genomic_DNA"/>
</dbReference>